<comment type="subcellular location">
    <subcellularLocation>
        <location evidence="1">Cytoplasm</location>
        <location evidence="1">Cytoskeleton</location>
        <location evidence="1">Spindle</location>
    </subcellularLocation>
</comment>
<evidence type="ECO:0000313" key="12">
    <source>
        <dbReference type="EMBL" id="RMX84325.1"/>
    </source>
</evidence>
<organism evidence="12 13">
    <name type="scientific">Hortaea werneckii</name>
    <name type="common">Black yeast</name>
    <name type="synonym">Cladosporium werneckii</name>
    <dbReference type="NCBI Taxonomy" id="91943"/>
    <lineage>
        <taxon>Eukaryota</taxon>
        <taxon>Fungi</taxon>
        <taxon>Dikarya</taxon>
        <taxon>Ascomycota</taxon>
        <taxon>Pezizomycotina</taxon>
        <taxon>Dothideomycetes</taxon>
        <taxon>Dothideomycetidae</taxon>
        <taxon>Mycosphaerellales</taxon>
        <taxon>Teratosphaeriaceae</taxon>
        <taxon>Hortaea</taxon>
    </lineage>
</organism>
<dbReference type="InterPro" id="IPR026243">
    <property type="entry name" value="HAUS1"/>
</dbReference>
<evidence type="ECO:0000256" key="8">
    <source>
        <dbReference type="ARBA" id="ARBA00023212"/>
    </source>
</evidence>
<gene>
    <name evidence="12" type="ORF">D0869_04641</name>
</gene>
<dbReference type="GO" id="GO:0070652">
    <property type="term" value="C:HAUS complex"/>
    <property type="evidence" value="ECO:0007669"/>
    <property type="project" value="InterPro"/>
</dbReference>
<dbReference type="PANTHER" id="PTHR31570">
    <property type="entry name" value="HAUS AUGMIN-LIKE COMPLEX SUBUNIT 1"/>
    <property type="match status" value="1"/>
</dbReference>
<keyword evidence="3" id="KW-0963">Cytoplasm</keyword>
<feature type="coiled-coil region" evidence="10">
    <location>
        <begin position="139"/>
        <end position="205"/>
    </location>
</feature>
<accession>A0A3M6X0E0</accession>
<keyword evidence="5" id="KW-0493">Microtubule</keyword>
<keyword evidence="9" id="KW-0131">Cell cycle</keyword>
<keyword evidence="7 10" id="KW-0175">Coiled coil</keyword>
<dbReference type="GO" id="GO:0005829">
    <property type="term" value="C:cytosol"/>
    <property type="evidence" value="ECO:0007669"/>
    <property type="project" value="TreeGrafter"/>
</dbReference>
<feature type="compositionally biased region" description="Basic and acidic residues" evidence="11">
    <location>
        <begin position="225"/>
        <end position="242"/>
    </location>
</feature>
<dbReference type="GO" id="GO:0005819">
    <property type="term" value="C:spindle"/>
    <property type="evidence" value="ECO:0007669"/>
    <property type="project" value="UniProtKB-SubCell"/>
</dbReference>
<dbReference type="GO" id="GO:0005874">
    <property type="term" value="C:microtubule"/>
    <property type="evidence" value="ECO:0007669"/>
    <property type="project" value="UniProtKB-KW"/>
</dbReference>
<dbReference type="OrthoDB" id="5372507at2759"/>
<dbReference type="AlphaFoldDB" id="A0A3M6X0E0"/>
<evidence type="ECO:0000256" key="3">
    <source>
        <dbReference type="ARBA" id="ARBA00022490"/>
    </source>
</evidence>
<dbReference type="GO" id="GO:0051225">
    <property type="term" value="P:spindle assembly"/>
    <property type="evidence" value="ECO:0007669"/>
    <property type="project" value="InterPro"/>
</dbReference>
<keyword evidence="8" id="KW-0206">Cytoskeleton</keyword>
<evidence type="ECO:0000256" key="7">
    <source>
        <dbReference type="ARBA" id="ARBA00023054"/>
    </source>
</evidence>
<evidence type="ECO:0000256" key="10">
    <source>
        <dbReference type="SAM" id="Coils"/>
    </source>
</evidence>
<proteinExistence type="inferred from homology"/>
<evidence type="ECO:0000256" key="5">
    <source>
        <dbReference type="ARBA" id="ARBA00022701"/>
    </source>
</evidence>
<reference evidence="12 13" key="1">
    <citation type="journal article" date="2018" name="BMC Genomics">
        <title>Genomic evidence for intraspecific hybridization in a clonal and extremely halotolerant yeast.</title>
        <authorList>
            <person name="Gostincar C."/>
            <person name="Stajich J.E."/>
            <person name="Zupancic J."/>
            <person name="Zalar P."/>
            <person name="Gunde-Cimerman N."/>
        </authorList>
    </citation>
    <scope>NUCLEOTIDE SEQUENCE [LARGE SCALE GENOMIC DNA]</scope>
    <source>
        <strain evidence="12 13">EXF-6656</strain>
    </source>
</reference>
<protein>
    <submittedName>
        <fullName evidence="12">Uncharacterized protein</fullName>
    </submittedName>
</protein>
<sequence>MDSPGDWTATALFSPSKARAQQAQAKDWASVDAWLAKKYGKRIPTFERNEETLQALLTLATANEGADEQRSLIDKVEKQALHTSPKRTSEDEGLYRRLLESLDAQATECLDSLSGSFAALGVSNILGAASKVCSLQDDRFTAREQIKRAEFQYNNLKREHSRLTTVLHELQNEAFVPHTDLPQQASEWARNAKHLRAKLAEYDERLSAIRTSSGVTSLLESVSAKSRENQNQRTEVREREVELSAFDSLPSDPRAARAELDEARANLRQLTARRDALFEDMLGNK</sequence>
<keyword evidence="4" id="KW-0132">Cell division</keyword>
<evidence type="ECO:0000256" key="11">
    <source>
        <dbReference type="SAM" id="MobiDB-lite"/>
    </source>
</evidence>
<evidence type="ECO:0000256" key="9">
    <source>
        <dbReference type="ARBA" id="ARBA00023306"/>
    </source>
</evidence>
<dbReference type="GO" id="GO:0051301">
    <property type="term" value="P:cell division"/>
    <property type="evidence" value="ECO:0007669"/>
    <property type="project" value="UniProtKB-KW"/>
</dbReference>
<evidence type="ECO:0000256" key="2">
    <source>
        <dbReference type="ARBA" id="ARBA00005479"/>
    </source>
</evidence>
<dbReference type="EMBL" id="QWIJ01000289">
    <property type="protein sequence ID" value="RMX84325.1"/>
    <property type="molecule type" value="Genomic_DNA"/>
</dbReference>
<evidence type="ECO:0000256" key="4">
    <source>
        <dbReference type="ARBA" id="ARBA00022618"/>
    </source>
</evidence>
<dbReference type="Proteomes" id="UP000281245">
    <property type="component" value="Unassembled WGS sequence"/>
</dbReference>
<comment type="caution">
    <text evidence="12">The sequence shown here is derived from an EMBL/GenBank/DDBJ whole genome shotgun (WGS) entry which is preliminary data.</text>
</comment>
<keyword evidence="6" id="KW-0498">Mitosis</keyword>
<evidence type="ECO:0000256" key="1">
    <source>
        <dbReference type="ARBA" id="ARBA00004186"/>
    </source>
</evidence>
<feature type="region of interest" description="Disordered" evidence="11">
    <location>
        <begin position="223"/>
        <end position="244"/>
    </location>
</feature>
<dbReference type="PANTHER" id="PTHR31570:SF1">
    <property type="entry name" value="HAUS AUGMIN-LIKE COMPLEX SUBUNIT 1"/>
    <property type="match status" value="1"/>
</dbReference>
<evidence type="ECO:0000313" key="13">
    <source>
        <dbReference type="Proteomes" id="UP000281245"/>
    </source>
</evidence>
<evidence type="ECO:0000256" key="6">
    <source>
        <dbReference type="ARBA" id="ARBA00022776"/>
    </source>
</evidence>
<comment type="similarity">
    <text evidence="2">Belongs to the HAUS1 family.</text>
</comment>
<dbReference type="Pfam" id="PF25762">
    <property type="entry name" value="HAUS1"/>
    <property type="match status" value="1"/>
</dbReference>
<name>A0A3M6X0E0_HORWE</name>